<sequence length="132" mass="13970">MLQPGTQDLRPRERGHRRSAPMVPMTTPALQAVAQLSHLERLKRLLNCWHPAAVKVELKEIVSDGMAFGPELVLLGYVSGAITCAAFGCFGGAAVQNCSEMGVRSTPDITGLSGGYGLLQYAVCLSGTNANV</sequence>
<protein>
    <submittedName>
        <fullName evidence="3">Uncharacterized protein</fullName>
    </submittedName>
</protein>
<organism evidence="3 4">
    <name type="scientific">Pleurodeles waltl</name>
    <name type="common">Iberian ribbed newt</name>
    <dbReference type="NCBI Taxonomy" id="8319"/>
    <lineage>
        <taxon>Eukaryota</taxon>
        <taxon>Metazoa</taxon>
        <taxon>Chordata</taxon>
        <taxon>Craniata</taxon>
        <taxon>Vertebrata</taxon>
        <taxon>Euteleostomi</taxon>
        <taxon>Amphibia</taxon>
        <taxon>Batrachia</taxon>
        <taxon>Caudata</taxon>
        <taxon>Salamandroidea</taxon>
        <taxon>Salamandridae</taxon>
        <taxon>Pleurodelinae</taxon>
        <taxon>Pleurodeles</taxon>
    </lineage>
</organism>
<dbReference type="Proteomes" id="UP001066276">
    <property type="component" value="Chromosome 7"/>
</dbReference>
<gene>
    <name evidence="3" type="ORF">NDU88_008038</name>
</gene>
<evidence type="ECO:0000313" key="4">
    <source>
        <dbReference type="Proteomes" id="UP001066276"/>
    </source>
</evidence>
<proteinExistence type="predicted"/>
<evidence type="ECO:0000313" key="3">
    <source>
        <dbReference type="EMBL" id="KAJ1129672.1"/>
    </source>
</evidence>
<evidence type="ECO:0000256" key="2">
    <source>
        <dbReference type="SAM" id="Phobius"/>
    </source>
</evidence>
<keyword evidence="2" id="KW-0812">Transmembrane</keyword>
<dbReference type="AlphaFoldDB" id="A0AAV7PN03"/>
<keyword evidence="2" id="KW-0472">Membrane</keyword>
<feature type="transmembrane region" description="Helical" evidence="2">
    <location>
        <begin position="74"/>
        <end position="95"/>
    </location>
</feature>
<keyword evidence="2" id="KW-1133">Transmembrane helix</keyword>
<comment type="caution">
    <text evidence="3">The sequence shown here is derived from an EMBL/GenBank/DDBJ whole genome shotgun (WGS) entry which is preliminary data.</text>
</comment>
<dbReference type="EMBL" id="JANPWB010000011">
    <property type="protein sequence ID" value="KAJ1129672.1"/>
    <property type="molecule type" value="Genomic_DNA"/>
</dbReference>
<feature type="region of interest" description="Disordered" evidence="1">
    <location>
        <begin position="1"/>
        <end position="22"/>
    </location>
</feature>
<reference evidence="3" key="1">
    <citation type="journal article" date="2022" name="bioRxiv">
        <title>Sequencing and chromosome-scale assembly of the giantPleurodeles waltlgenome.</title>
        <authorList>
            <person name="Brown T."/>
            <person name="Elewa A."/>
            <person name="Iarovenko S."/>
            <person name="Subramanian E."/>
            <person name="Araus A.J."/>
            <person name="Petzold A."/>
            <person name="Susuki M."/>
            <person name="Suzuki K.-i.T."/>
            <person name="Hayashi T."/>
            <person name="Toyoda A."/>
            <person name="Oliveira C."/>
            <person name="Osipova E."/>
            <person name="Leigh N.D."/>
            <person name="Simon A."/>
            <person name="Yun M.H."/>
        </authorList>
    </citation>
    <scope>NUCLEOTIDE SEQUENCE</scope>
    <source>
        <strain evidence="3">20211129_DDA</strain>
        <tissue evidence="3">Liver</tissue>
    </source>
</reference>
<evidence type="ECO:0000256" key="1">
    <source>
        <dbReference type="SAM" id="MobiDB-lite"/>
    </source>
</evidence>
<accession>A0AAV7PN03</accession>
<keyword evidence="4" id="KW-1185">Reference proteome</keyword>
<name>A0AAV7PN03_PLEWA</name>